<dbReference type="AlphaFoldDB" id="A0A1L9SDA2"/>
<dbReference type="STRING" id="1073090.A0A1L9SDA2"/>
<evidence type="ECO:0000256" key="1">
    <source>
        <dbReference type="SAM" id="MobiDB-lite"/>
    </source>
</evidence>
<protein>
    <recommendedName>
        <fullName evidence="4">MACPF domain-containing protein</fullName>
    </recommendedName>
</protein>
<gene>
    <name evidence="2" type="ORF">ASPZODRAFT_143848</name>
</gene>
<keyword evidence="3" id="KW-1185">Reference proteome</keyword>
<dbReference type="Proteomes" id="UP000184188">
    <property type="component" value="Unassembled WGS sequence"/>
</dbReference>
<accession>A0A1L9SDA2</accession>
<name>A0A1L9SDA2_9EURO</name>
<proteinExistence type="predicted"/>
<dbReference type="EMBL" id="KV878345">
    <property type="protein sequence ID" value="OJJ45200.1"/>
    <property type="molecule type" value="Genomic_DNA"/>
</dbReference>
<evidence type="ECO:0008006" key="4">
    <source>
        <dbReference type="Google" id="ProtNLM"/>
    </source>
</evidence>
<sequence>MADNIRLILLNYEAGKTSQLAALIMEPSIITESLSTIRRQLVKKDAMDRELYGGPRDSQNETDSVGAEVSDDTLLEDYLLWNGQKRPKKKEDKNPTGTDSTEGRAEVTTEGNDHAAGKQDDKKDEGVSAITPSRLDYFSNIIFLKPTLFHLYIKPKKIFGEMNAAVKAFYDGKMDLSLSSKPSLPSAKAEKLSSAYSSSAWAAGGSQNTTYAADMTERERAIVMRNNNLLCGQIPLTDDEGNIIGLQPAHVPAFAIKKRVLYDYDLPVSVKGDVDMEFRIPRYQIMDSANVDVMETQDALQTSMALSGFSQSVIQASAGGAIAGVSGAVKYGQTKHNSNGAANSKFNDKKQMYISYDFPRVELFLDEDSLKISKECQADLNRLREHRTKTELERFHRKYGYCFVPQVQLGGRLYSIEDSDNFGSASTVEKTAMFKAAAGASISGYGFQADGSWSRETSNSDKTETTLKLIIYI</sequence>
<reference evidence="3" key="1">
    <citation type="journal article" date="2017" name="Genome Biol.">
        <title>Comparative genomics reveals high biological diversity and specific adaptations in the industrially and medically important fungal genus Aspergillus.</title>
        <authorList>
            <person name="de Vries R.P."/>
            <person name="Riley R."/>
            <person name="Wiebenga A."/>
            <person name="Aguilar-Osorio G."/>
            <person name="Amillis S."/>
            <person name="Uchima C.A."/>
            <person name="Anderluh G."/>
            <person name="Asadollahi M."/>
            <person name="Askin M."/>
            <person name="Barry K."/>
            <person name="Battaglia E."/>
            <person name="Bayram O."/>
            <person name="Benocci T."/>
            <person name="Braus-Stromeyer S.A."/>
            <person name="Caldana C."/>
            <person name="Canovas D."/>
            <person name="Cerqueira G.C."/>
            <person name="Chen F."/>
            <person name="Chen W."/>
            <person name="Choi C."/>
            <person name="Clum A."/>
            <person name="Dos Santos R.A."/>
            <person name="Damasio A.R."/>
            <person name="Diallinas G."/>
            <person name="Emri T."/>
            <person name="Fekete E."/>
            <person name="Flipphi M."/>
            <person name="Freyberg S."/>
            <person name="Gallo A."/>
            <person name="Gournas C."/>
            <person name="Habgood R."/>
            <person name="Hainaut M."/>
            <person name="Harispe M.L."/>
            <person name="Henrissat B."/>
            <person name="Hilden K.S."/>
            <person name="Hope R."/>
            <person name="Hossain A."/>
            <person name="Karabika E."/>
            <person name="Karaffa L."/>
            <person name="Karanyi Z."/>
            <person name="Krasevec N."/>
            <person name="Kuo A."/>
            <person name="Kusch H."/>
            <person name="LaButti K."/>
            <person name="Lagendijk E.L."/>
            <person name="Lapidus A."/>
            <person name="Levasseur A."/>
            <person name="Lindquist E."/>
            <person name="Lipzen A."/>
            <person name="Logrieco A.F."/>
            <person name="MacCabe A."/>
            <person name="Maekelae M.R."/>
            <person name="Malavazi I."/>
            <person name="Melin P."/>
            <person name="Meyer V."/>
            <person name="Mielnichuk N."/>
            <person name="Miskei M."/>
            <person name="Molnar A.P."/>
            <person name="Mule G."/>
            <person name="Ngan C.Y."/>
            <person name="Orejas M."/>
            <person name="Orosz E."/>
            <person name="Ouedraogo J.P."/>
            <person name="Overkamp K.M."/>
            <person name="Park H.-S."/>
            <person name="Perrone G."/>
            <person name="Piumi F."/>
            <person name="Punt P.J."/>
            <person name="Ram A.F."/>
            <person name="Ramon A."/>
            <person name="Rauscher S."/>
            <person name="Record E."/>
            <person name="Riano-Pachon D.M."/>
            <person name="Robert V."/>
            <person name="Roehrig J."/>
            <person name="Ruller R."/>
            <person name="Salamov A."/>
            <person name="Salih N.S."/>
            <person name="Samson R.A."/>
            <person name="Sandor E."/>
            <person name="Sanguinetti M."/>
            <person name="Schuetze T."/>
            <person name="Sepcic K."/>
            <person name="Shelest E."/>
            <person name="Sherlock G."/>
            <person name="Sophianopoulou V."/>
            <person name="Squina F.M."/>
            <person name="Sun H."/>
            <person name="Susca A."/>
            <person name="Todd R.B."/>
            <person name="Tsang A."/>
            <person name="Unkles S.E."/>
            <person name="van de Wiele N."/>
            <person name="van Rossen-Uffink D."/>
            <person name="Oliveira J.V."/>
            <person name="Vesth T.C."/>
            <person name="Visser J."/>
            <person name="Yu J.-H."/>
            <person name="Zhou M."/>
            <person name="Andersen M.R."/>
            <person name="Archer D.B."/>
            <person name="Baker S.E."/>
            <person name="Benoit I."/>
            <person name="Brakhage A.A."/>
            <person name="Braus G.H."/>
            <person name="Fischer R."/>
            <person name="Frisvad J.C."/>
            <person name="Goldman G.H."/>
            <person name="Houbraken J."/>
            <person name="Oakley B."/>
            <person name="Pocsi I."/>
            <person name="Scazzocchio C."/>
            <person name="Seiboth B."/>
            <person name="vanKuyk P.A."/>
            <person name="Wortman J."/>
            <person name="Dyer P.S."/>
            <person name="Grigoriev I.V."/>
        </authorList>
    </citation>
    <scope>NUCLEOTIDE SEQUENCE [LARGE SCALE GENOMIC DNA]</scope>
    <source>
        <strain evidence="3">CBS 506.65</strain>
    </source>
</reference>
<dbReference type="GeneID" id="34611416"/>
<evidence type="ECO:0000313" key="3">
    <source>
        <dbReference type="Proteomes" id="UP000184188"/>
    </source>
</evidence>
<dbReference type="VEuPathDB" id="FungiDB:ASPZODRAFT_143848"/>
<dbReference type="RefSeq" id="XP_022579710.1">
    <property type="nucleotide sequence ID" value="XM_022724951.1"/>
</dbReference>
<feature type="region of interest" description="Disordered" evidence="1">
    <location>
        <begin position="85"/>
        <end position="126"/>
    </location>
</feature>
<organism evidence="2 3">
    <name type="scientific">Penicilliopsis zonata CBS 506.65</name>
    <dbReference type="NCBI Taxonomy" id="1073090"/>
    <lineage>
        <taxon>Eukaryota</taxon>
        <taxon>Fungi</taxon>
        <taxon>Dikarya</taxon>
        <taxon>Ascomycota</taxon>
        <taxon>Pezizomycotina</taxon>
        <taxon>Eurotiomycetes</taxon>
        <taxon>Eurotiomycetidae</taxon>
        <taxon>Eurotiales</taxon>
        <taxon>Aspergillaceae</taxon>
        <taxon>Penicilliopsis</taxon>
    </lineage>
</organism>
<feature type="region of interest" description="Disordered" evidence="1">
    <location>
        <begin position="48"/>
        <end position="69"/>
    </location>
</feature>
<evidence type="ECO:0000313" key="2">
    <source>
        <dbReference type="EMBL" id="OJJ45200.1"/>
    </source>
</evidence>
<feature type="compositionally biased region" description="Basic and acidic residues" evidence="1">
    <location>
        <begin position="101"/>
        <end position="126"/>
    </location>
</feature>
<dbReference type="OrthoDB" id="4510309at2759"/>